<dbReference type="Gene3D" id="1.10.1330.10">
    <property type="entry name" value="Dockerin domain"/>
    <property type="match status" value="1"/>
</dbReference>
<reference evidence="2" key="1">
    <citation type="journal article" date="2015" name="Nature">
        <title>Complex archaea that bridge the gap between prokaryotes and eukaryotes.</title>
        <authorList>
            <person name="Spang A."/>
            <person name="Saw J.H."/>
            <person name="Jorgensen S.L."/>
            <person name="Zaremba-Niedzwiedzka K."/>
            <person name="Martijn J."/>
            <person name="Lind A.E."/>
            <person name="van Eijk R."/>
            <person name="Schleper C."/>
            <person name="Guy L."/>
            <person name="Ettema T.J."/>
        </authorList>
    </citation>
    <scope>NUCLEOTIDE SEQUENCE</scope>
</reference>
<dbReference type="NCBIfam" id="TIGR02595">
    <property type="entry name" value="PEP_CTERM"/>
    <property type="match status" value="1"/>
</dbReference>
<dbReference type="PROSITE" id="PS51766">
    <property type="entry name" value="DOCKERIN"/>
    <property type="match status" value="1"/>
</dbReference>
<dbReference type="EMBL" id="LAZR01000237">
    <property type="protein sequence ID" value="KKN80058.1"/>
    <property type="molecule type" value="Genomic_DNA"/>
</dbReference>
<accession>A0A0F9WN41</accession>
<dbReference type="GO" id="GO:0000272">
    <property type="term" value="P:polysaccharide catabolic process"/>
    <property type="evidence" value="ECO:0007669"/>
    <property type="project" value="InterPro"/>
</dbReference>
<comment type="caution">
    <text evidence="2">The sequence shown here is derived from an EMBL/GenBank/DDBJ whole genome shotgun (WGS) entry which is preliminary data.</text>
</comment>
<dbReference type="InterPro" id="IPR036439">
    <property type="entry name" value="Dockerin_dom_sf"/>
</dbReference>
<dbReference type="Pfam" id="PF07589">
    <property type="entry name" value="PEP-CTERM"/>
    <property type="match status" value="1"/>
</dbReference>
<dbReference type="GO" id="GO:0004553">
    <property type="term" value="F:hydrolase activity, hydrolyzing O-glycosyl compounds"/>
    <property type="evidence" value="ECO:0007669"/>
    <property type="project" value="InterPro"/>
</dbReference>
<dbReference type="InterPro" id="IPR016134">
    <property type="entry name" value="Dockerin_dom"/>
</dbReference>
<dbReference type="InterPro" id="IPR018247">
    <property type="entry name" value="EF_Hand_1_Ca_BS"/>
</dbReference>
<organism evidence="2">
    <name type="scientific">marine sediment metagenome</name>
    <dbReference type="NCBI Taxonomy" id="412755"/>
    <lineage>
        <taxon>unclassified sequences</taxon>
        <taxon>metagenomes</taxon>
        <taxon>ecological metagenomes</taxon>
    </lineage>
</organism>
<dbReference type="AlphaFoldDB" id="A0A0F9WN41"/>
<protein>
    <recommendedName>
        <fullName evidence="1">Dockerin domain-containing protein</fullName>
    </recommendedName>
</protein>
<name>A0A0F9WN41_9ZZZZ</name>
<feature type="domain" description="Dockerin" evidence="1">
    <location>
        <begin position="292"/>
        <end position="363"/>
    </location>
</feature>
<gene>
    <name evidence="2" type="ORF">LCGC14_0333460</name>
</gene>
<proteinExistence type="predicted"/>
<sequence>MRIARVAFVAVWVVAAVVSPVMGYDYGWEPGKIQAYGAYMELAQEPVAVEGGFEYVIDFYTDGSTAPDFMVWGFNNNLGLNFHDGLGGWDPDYEHNIYQRWDGSAAGNNWDLGFLGGPENIAWDFASYKPILFGGGWQVPARPYAIDNVWHAPWEYAATVEVLSSAYDVSGGQTYSSAGGGDFVAGQDGLHLVQWNVGLGAGHDPGLLWTLRVVTELDYLGHFDSLSSFGDRPGPGDLTWSLPSLGDRPEGDHGTGGIYPVLGDWTVPPPPPPCDWPGEGVDVGADDIDYLRDNMGGDVACFDLDEDGDVDEDDLTYLVEYLVEWDNGVDTGVGTKRGDFNLDGLVNATDLAILKAGFAQSPIGWAGGNANIDDVVNGTDLAILKTNFGFVAPTSAVPEPATIAVLSLGALALRRRRR</sequence>
<dbReference type="Pfam" id="PF00404">
    <property type="entry name" value="Dockerin_1"/>
    <property type="match status" value="1"/>
</dbReference>
<dbReference type="PROSITE" id="PS00018">
    <property type="entry name" value="EF_HAND_1"/>
    <property type="match status" value="1"/>
</dbReference>
<evidence type="ECO:0000313" key="2">
    <source>
        <dbReference type="EMBL" id="KKN80058.1"/>
    </source>
</evidence>
<dbReference type="InterPro" id="IPR013424">
    <property type="entry name" value="Ice-binding_C"/>
</dbReference>
<evidence type="ECO:0000259" key="1">
    <source>
        <dbReference type="PROSITE" id="PS51766"/>
    </source>
</evidence>
<dbReference type="InterPro" id="IPR002105">
    <property type="entry name" value="Dockerin_1_rpt"/>
</dbReference>
<dbReference type="SUPFAM" id="SSF63446">
    <property type="entry name" value="Type I dockerin domain"/>
    <property type="match status" value="1"/>
</dbReference>